<dbReference type="GO" id="GO:0006515">
    <property type="term" value="P:protein quality control for misfolded or incompletely synthesized proteins"/>
    <property type="evidence" value="ECO:0007669"/>
    <property type="project" value="TreeGrafter"/>
</dbReference>
<dbReference type="PANTHER" id="PTHR43718:SF2">
    <property type="entry name" value="LON PROTEASE HOMOLOG, MITOCHONDRIAL"/>
    <property type="match status" value="1"/>
</dbReference>
<dbReference type="GO" id="GO:0004176">
    <property type="term" value="F:ATP-dependent peptidase activity"/>
    <property type="evidence" value="ECO:0007669"/>
    <property type="project" value="InterPro"/>
</dbReference>
<evidence type="ECO:0000313" key="3">
    <source>
        <dbReference type="Proteomes" id="UP000178272"/>
    </source>
</evidence>
<organism evidence="2 3">
    <name type="scientific">Candidatus Blackburnbacteria bacterium RIFCSPHIGHO2_12_FULL_41_13b</name>
    <dbReference type="NCBI Taxonomy" id="1797517"/>
    <lineage>
        <taxon>Bacteria</taxon>
        <taxon>Candidatus Blackburniibacteriota</taxon>
    </lineage>
</organism>
<evidence type="ECO:0000313" key="2">
    <source>
        <dbReference type="EMBL" id="OGY12426.1"/>
    </source>
</evidence>
<sequence>SEDILDLPHTKGVLDKNHYGLEEIKERLLEYIAVIKLNRDKGLPVRAPILCFVGLAGTGKTTVAYSVAEALGRKFFRIALGGLGDVLELRGQSKVHPESEPGRIIKALRKVGVNNPVILLDEIDRVDEKGRAAVMGVLLELLDPEQNQAFLDYYIDYPVNLSEVIFVTTANNTTNIATAVLDRLEVMHMPSYTDTEKIEIGKNYILPRVLGESGLPHEVISIDDAVWPNIVRPLGFDAGLRTMERTISGIVRKIAKEYVEGKVRQVSLTNQNIKEYLPQY</sequence>
<dbReference type="AlphaFoldDB" id="A0A1G1VAL2"/>
<dbReference type="InterPro" id="IPR027417">
    <property type="entry name" value="P-loop_NTPase"/>
</dbReference>
<dbReference type="Pfam" id="PF22667">
    <property type="entry name" value="Lon_lid"/>
    <property type="match status" value="1"/>
</dbReference>
<dbReference type="Gene3D" id="3.40.50.300">
    <property type="entry name" value="P-loop containing nucleotide triphosphate hydrolases"/>
    <property type="match status" value="1"/>
</dbReference>
<accession>A0A1G1VAL2</accession>
<dbReference type="GO" id="GO:0004252">
    <property type="term" value="F:serine-type endopeptidase activity"/>
    <property type="evidence" value="ECO:0007669"/>
    <property type="project" value="InterPro"/>
</dbReference>
<dbReference type="InterPro" id="IPR054594">
    <property type="entry name" value="Lon_lid"/>
</dbReference>
<dbReference type="InterPro" id="IPR003959">
    <property type="entry name" value="ATPase_AAA_core"/>
</dbReference>
<dbReference type="Gene3D" id="1.10.8.60">
    <property type="match status" value="1"/>
</dbReference>
<dbReference type="SUPFAM" id="SSF52540">
    <property type="entry name" value="P-loop containing nucleoside triphosphate hydrolases"/>
    <property type="match status" value="1"/>
</dbReference>
<dbReference type="PANTHER" id="PTHR43718">
    <property type="entry name" value="LON PROTEASE"/>
    <property type="match status" value="1"/>
</dbReference>
<dbReference type="Pfam" id="PF00004">
    <property type="entry name" value="AAA"/>
    <property type="match status" value="1"/>
</dbReference>
<evidence type="ECO:0000259" key="1">
    <source>
        <dbReference type="SMART" id="SM00382"/>
    </source>
</evidence>
<comment type="caution">
    <text evidence="2">The sequence shown here is derived from an EMBL/GenBank/DDBJ whole genome shotgun (WGS) entry which is preliminary data.</text>
</comment>
<dbReference type="GO" id="GO:0016887">
    <property type="term" value="F:ATP hydrolysis activity"/>
    <property type="evidence" value="ECO:0007669"/>
    <property type="project" value="InterPro"/>
</dbReference>
<dbReference type="InterPro" id="IPR027065">
    <property type="entry name" value="Lon_Prtase"/>
</dbReference>
<name>A0A1G1VAL2_9BACT</name>
<feature type="non-terminal residue" evidence="2">
    <location>
        <position position="1"/>
    </location>
</feature>
<protein>
    <recommendedName>
        <fullName evidence="1">AAA+ ATPase domain-containing protein</fullName>
    </recommendedName>
</protein>
<dbReference type="EMBL" id="MHCA01000014">
    <property type="protein sequence ID" value="OGY12426.1"/>
    <property type="molecule type" value="Genomic_DNA"/>
</dbReference>
<dbReference type="SMART" id="SM00382">
    <property type="entry name" value="AAA"/>
    <property type="match status" value="1"/>
</dbReference>
<dbReference type="STRING" id="1797517.A3F61_01720"/>
<proteinExistence type="predicted"/>
<dbReference type="GO" id="GO:0005524">
    <property type="term" value="F:ATP binding"/>
    <property type="evidence" value="ECO:0007669"/>
    <property type="project" value="InterPro"/>
</dbReference>
<reference evidence="2 3" key="1">
    <citation type="journal article" date="2016" name="Nat. Commun.">
        <title>Thousands of microbial genomes shed light on interconnected biogeochemical processes in an aquifer system.</title>
        <authorList>
            <person name="Anantharaman K."/>
            <person name="Brown C.T."/>
            <person name="Hug L.A."/>
            <person name="Sharon I."/>
            <person name="Castelle C.J."/>
            <person name="Probst A.J."/>
            <person name="Thomas B.C."/>
            <person name="Singh A."/>
            <person name="Wilkins M.J."/>
            <person name="Karaoz U."/>
            <person name="Brodie E.L."/>
            <person name="Williams K.H."/>
            <person name="Hubbard S.S."/>
            <person name="Banfield J.F."/>
        </authorList>
    </citation>
    <scope>NUCLEOTIDE SEQUENCE [LARGE SCALE GENOMIC DNA]</scope>
</reference>
<dbReference type="InterPro" id="IPR003593">
    <property type="entry name" value="AAA+_ATPase"/>
</dbReference>
<dbReference type="Proteomes" id="UP000178272">
    <property type="component" value="Unassembled WGS sequence"/>
</dbReference>
<feature type="domain" description="AAA+ ATPase" evidence="1">
    <location>
        <begin position="46"/>
        <end position="193"/>
    </location>
</feature>
<gene>
    <name evidence="2" type="ORF">A3F61_01720</name>
</gene>